<gene>
    <name evidence="2" type="ORF">A2W70_00330</name>
</gene>
<evidence type="ECO:0000313" key="2">
    <source>
        <dbReference type="EMBL" id="OGE06268.1"/>
    </source>
</evidence>
<protein>
    <submittedName>
        <fullName evidence="2">Uncharacterized protein</fullName>
    </submittedName>
</protein>
<dbReference type="AlphaFoldDB" id="A0A1F5HQ22"/>
<evidence type="ECO:0000256" key="1">
    <source>
        <dbReference type="SAM" id="Phobius"/>
    </source>
</evidence>
<feature type="transmembrane region" description="Helical" evidence="1">
    <location>
        <begin position="20"/>
        <end position="53"/>
    </location>
</feature>
<keyword evidence="1" id="KW-0812">Transmembrane</keyword>
<name>A0A1F5HQ22_9BACT</name>
<comment type="caution">
    <text evidence="2">The sequence shown here is derived from an EMBL/GenBank/DDBJ whole genome shotgun (WGS) entry which is preliminary data.</text>
</comment>
<keyword evidence="1" id="KW-0472">Membrane</keyword>
<dbReference type="EMBL" id="MFBU01000020">
    <property type="protein sequence ID" value="OGE06268.1"/>
    <property type="molecule type" value="Genomic_DNA"/>
</dbReference>
<proteinExistence type="predicted"/>
<reference evidence="2 3" key="1">
    <citation type="journal article" date="2016" name="Nat. Commun.">
        <title>Thousands of microbial genomes shed light on interconnected biogeochemical processes in an aquifer system.</title>
        <authorList>
            <person name="Anantharaman K."/>
            <person name="Brown C.T."/>
            <person name="Hug L.A."/>
            <person name="Sharon I."/>
            <person name="Castelle C.J."/>
            <person name="Probst A.J."/>
            <person name="Thomas B.C."/>
            <person name="Singh A."/>
            <person name="Wilkins M.J."/>
            <person name="Karaoz U."/>
            <person name="Brodie E.L."/>
            <person name="Williams K.H."/>
            <person name="Hubbard S.S."/>
            <person name="Banfield J.F."/>
        </authorList>
    </citation>
    <scope>NUCLEOTIDE SEQUENCE [LARGE SCALE GENOMIC DNA]</scope>
</reference>
<keyword evidence="1" id="KW-1133">Transmembrane helix</keyword>
<evidence type="ECO:0000313" key="3">
    <source>
        <dbReference type="Proteomes" id="UP000177747"/>
    </source>
</evidence>
<accession>A0A1F5HQ22</accession>
<sequence>MSAERSVAKEDQSLWNSRLFKIGLVTAAVGAIIKAAELITVGVVAVGGAWALWKGKNTR</sequence>
<organism evidence="2 3">
    <name type="scientific">Candidatus Curtissbacteria bacterium RIFCSPLOWO2_02_41_11</name>
    <dbReference type="NCBI Taxonomy" id="1797731"/>
    <lineage>
        <taxon>Bacteria</taxon>
        <taxon>Candidatus Curtissiibacteriota</taxon>
    </lineage>
</organism>
<dbReference type="Proteomes" id="UP000177747">
    <property type="component" value="Unassembled WGS sequence"/>
</dbReference>